<sequence>MAPKKKMKQEPKKKRPIEYVATMTPPEKKRRIGSSSGRTPMPRSEYMYPTPMPEKLPPEKLFEELIRELPSLKDFQHIDPEDFFYSKQDMIDDAEILNQLYYGKLKIEILLFFFFG</sequence>
<gene>
    <name evidence="2" type="ORF">LIER_05720</name>
</gene>
<evidence type="ECO:0000313" key="3">
    <source>
        <dbReference type="Proteomes" id="UP001454036"/>
    </source>
</evidence>
<keyword evidence="3" id="KW-1185">Reference proteome</keyword>
<protein>
    <submittedName>
        <fullName evidence="2">Uncharacterized protein</fullName>
    </submittedName>
</protein>
<feature type="compositionally biased region" description="Basic residues" evidence="1">
    <location>
        <begin position="1"/>
        <end position="15"/>
    </location>
</feature>
<feature type="region of interest" description="Disordered" evidence="1">
    <location>
        <begin position="1"/>
        <end position="51"/>
    </location>
</feature>
<evidence type="ECO:0000313" key="2">
    <source>
        <dbReference type="EMBL" id="GAA0145547.1"/>
    </source>
</evidence>
<organism evidence="2 3">
    <name type="scientific">Lithospermum erythrorhizon</name>
    <name type="common">Purple gromwell</name>
    <name type="synonym">Lithospermum officinale var. erythrorhizon</name>
    <dbReference type="NCBI Taxonomy" id="34254"/>
    <lineage>
        <taxon>Eukaryota</taxon>
        <taxon>Viridiplantae</taxon>
        <taxon>Streptophyta</taxon>
        <taxon>Embryophyta</taxon>
        <taxon>Tracheophyta</taxon>
        <taxon>Spermatophyta</taxon>
        <taxon>Magnoliopsida</taxon>
        <taxon>eudicotyledons</taxon>
        <taxon>Gunneridae</taxon>
        <taxon>Pentapetalae</taxon>
        <taxon>asterids</taxon>
        <taxon>lamiids</taxon>
        <taxon>Boraginales</taxon>
        <taxon>Boraginaceae</taxon>
        <taxon>Boraginoideae</taxon>
        <taxon>Lithospermeae</taxon>
        <taxon>Lithospermum</taxon>
    </lineage>
</organism>
<comment type="caution">
    <text evidence="2">The sequence shown here is derived from an EMBL/GenBank/DDBJ whole genome shotgun (WGS) entry which is preliminary data.</text>
</comment>
<evidence type="ECO:0000256" key="1">
    <source>
        <dbReference type="SAM" id="MobiDB-lite"/>
    </source>
</evidence>
<dbReference type="AlphaFoldDB" id="A0AAV3P356"/>
<dbReference type="EMBL" id="BAABME010000798">
    <property type="protein sequence ID" value="GAA0145547.1"/>
    <property type="molecule type" value="Genomic_DNA"/>
</dbReference>
<proteinExistence type="predicted"/>
<accession>A0AAV3P356</accession>
<name>A0AAV3P356_LITER</name>
<dbReference type="Proteomes" id="UP001454036">
    <property type="component" value="Unassembled WGS sequence"/>
</dbReference>
<reference evidence="2 3" key="1">
    <citation type="submission" date="2024-01" db="EMBL/GenBank/DDBJ databases">
        <title>The complete chloroplast genome sequence of Lithospermum erythrorhizon: insights into the phylogenetic relationship among Boraginaceae species and the maternal lineages of purple gromwells.</title>
        <authorList>
            <person name="Okada T."/>
            <person name="Watanabe K."/>
        </authorList>
    </citation>
    <scope>NUCLEOTIDE SEQUENCE [LARGE SCALE GENOMIC DNA]</scope>
</reference>